<sequence length="188" mass="20473">MSRSSITLRSASEQDALFLAELWAEHLRRGDREEQVADLERVIKEAAASPEQRLLVAEHDGRPAGAVLLRVATLSPTNLEPVVQCWTPTVVAHLRRHGVGRTLVEAAVAWAEDLGIPHVVTAASAGSRDANRFMARLALRPQAVLRVAATPAMRAKVEAQRPACDRSRSARGQMLAARRSLRRQQGAG</sequence>
<dbReference type="PANTHER" id="PTHR43877:SF1">
    <property type="entry name" value="ACETYLTRANSFERASE"/>
    <property type="match status" value="1"/>
</dbReference>
<dbReference type="CDD" id="cd04301">
    <property type="entry name" value="NAT_SF"/>
    <property type="match status" value="1"/>
</dbReference>
<protein>
    <submittedName>
        <fullName evidence="5">GNAT superfamily N-acetyltransferase</fullName>
    </submittedName>
</protein>
<organism evidence="5 6">
    <name type="scientific">Nocardioides marinisabuli</name>
    <dbReference type="NCBI Taxonomy" id="419476"/>
    <lineage>
        <taxon>Bacteria</taxon>
        <taxon>Bacillati</taxon>
        <taxon>Actinomycetota</taxon>
        <taxon>Actinomycetes</taxon>
        <taxon>Propionibacteriales</taxon>
        <taxon>Nocardioidaceae</taxon>
        <taxon>Nocardioides</taxon>
    </lineage>
</organism>
<dbReference type="InterPro" id="IPR000182">
    <property type="entry name" value="GNAT_dom"/>
</dbReference>
<evidence type="ECO:0000313" key="6">
    <source>
        <dbReference type="Proteomes" id="UP000516957"/>
    </source>
</evidence>
<accession>A0A7Y9JU07</accession>
<keyword evidence="1 5" id="KW-0808">Transferase</keyword>
<evidence type="ECO:0000256" key="1">
    <source>
        <dbReference type="ARBA" id="ARBA00022679"/>
    </source>
</evidence>
<evidence type="ECO:0000256" key="2">
    <source>
        <dbReference type="ARBA" id="ARBA00023315"/>
    </source>
</evidence>
<keyword evidence="2" id="KW-0012">Acyltransferase</keyword>
<evidence type="ECO:0000256" key="3">
    <source>
        <dbReference type="SAM" id="MobiDB-lite"/>
    </source>
</evidence>
<feature type="domain" description="N-acetyltransferase" evidence="4">
    <location>
        <begin position="6"/>
        <end position="160"/>
    </location>
</feature>
<keyword evidence="6" id="KW-1185">Reference proteome</keyword>
<evidence type="ECO:0000259" key="4">
    <source>
        <dbReference type="PROSITE" id="PS51186"/>
    </source>
</evidence>
<dbReference type="Pfam" id="PF00583">
    <property type="entry name" value="Acetyltransf_1"/>
    <property type="match status" value="1"/>
</dbReference>
<evidence type="ECO:0000313" key="5">
    <source>
        <dbReference type="EMBL" id="NYD59364.1"/>
    </source>
</evidence>
<dbReference type="InterPro" id="IPR050832">
    <property type="entry name" value="Bact_Acetyltransf"/>
</dbReference>
<dbReference type="AlphaFoldDB" id="A0A7Y9JU07"/>
<dbReference type="EMBL" id="JACCBE010000001">
    <property type="protein sequence ID" value="NYD59364.1"/>
    <property type="molecule type" value="Genomic_DNA"/>
</dbReference>
<dbReference type="PROSITE" id="PS51186">
    <property type="entry name" value="GNAT"/>
    <property type="match status" value="1"/>
</dbReference>
<gene>
    <name evidence="5" type="ORF">BKA08_003602</name>
</gene>
<dbReference type="RefSeq" id="WP_179616825.1">
    <property type="nucleotide sequence ID" value="NZ_JACCBE010000001.1"/>
</dbReference>
<dbReference type="Proteomes" id="UP000516957">
    <property type="component" value="Unassembled WGS sequence"/>
</dbReference>
<reference evidence="5 6" key="1">
    <citation type="submission" date="2020-07" db="EMBL/GenBank/DDBJ databases">
        <title>Sequencing the genomes of 1000 actinobacteria strains.</title>
        <authorList>
            <person name="Klenk H.-P."/>
        </authorList>
    </citation>
    <scope>NUCLEOTIDE SEQUENCE [LARGE SCALE GENOMIC DNA]</scope>
    <source>
        <strain evidence="5 6">DSM 18965</strain>
    </source>
</reference>
<dbReference type="SUPFAM" id="SSF55729">
    <property type="entry name" value="Acyl-CoA N-acyltransferases (Nat)"/>
    <property type="match status" value="1"/>
</dbReference>
<dbReference type="Gene3D" id="3.40.630.30">
    <property type="match status" value="1"/>
</dbReference>
<dbReference type="InterPro" id="IPR016181">
    <property type="entry name" value="Acyl_CoA_acyltransferase"/>
</dbReference>
<comment type="caution">
    <text evidence="5">The sequence shown here is derived from an EMBL/GenBank/DDBJ whole genome shotgun (WGS) entry which is preliminary data.</text>
</comment>
<name>A0A7Y9JU07_9ACTN</name>
<proteinExistence type="predicted"/>
<feature type="region of interest" description="Disordered" evidence="3">
    <location>
        <begin position="160"/>
        <end position="188"/>
    </location>
</feature>
<dbReference type="GO" id="GO:0016747">
    <property type="term" value="F:acyltransferase activity, transferring groups other than amino-acyl groups"/>
    <property type="evidence" value="ECO:0007669"/>
    <property type="project" value="InterPro"/>
</dbReference>
<dbReference type="PANTHER" id="PTHR43877">
    <property type="entry name" value="AMINOALKYLPHOSPHONATE N-ACETYLTRANSFERASE-RELATED-RELATED"/>
    <property type="match status" value="1"/>
</dbReference>